<comment type="subunit">
    <text evidence="6">Heterooligomer composed of large and small subunits.</text>
</comment>
<dbReference type="OrthoDB" id="5591562at2"/>
<dbReference type="SUPFAM" id="SSF116842">
    <property type="entry name" value="XseB-like"/>
    <property type="match status" value="1"/>
</dbReference>
<evidence type="ECO:0000256" key="3">
    <source>
        <dbReference type="ARBA" id="ARBA00022722"/>
    </source>
</evidence>
<proteinExistence type="inferred from homology"/>
<evidence type="ECO:0000313" key="8">
    <source>
        <dbReference type="Proteomes" id="UP000216438"/>
    </source>
</evidence>
<reference evidence="7 8" key="2">
    <citation type="submission" date="2017-09" db="EMBL/GenBank/DDBJ databases">
        <title>The genome of whitefly Bemisia tabaci, a global crop pest, provides novel insights into virus transmission, host adaptation and insecticide resistance.</title>
        <authorList>
            <person name="Kaur N."/>
            <person name="Kliot A."/>
            <person name="Pinheiro P.V."/>
            <person name="Luan J."/>
            <person name="Zheng Y."/>
            <person name="Liu W."/>
            <person name="Sun H."/>
            <person name="Yang X."/>
            <person name="Xu Y."/>
            <person name="Luo Y."/>
            <person name="Kruse A."/>
            <person name="Fisher T.W."/>
            <person name="Nelson D.R."/>
            <person name="Elimelech M."/>
            <person name="MacCoss M."/>
            <person name="Johnson R."/>
            <person name="Cohen E."/>
            <person name="Hunter W.B."/>
            <person name="Brown J.K."/>
            <person name="Jander G."/>
            <person name="Cilia M."/>
            <person name="Douglas A.E."/>
            <person name="Ghanim M."/>
            <person name="Simmons A.M."/>
            <person name="Wintermantel W.M."/>
            <person name="Ling K.-S."/>
            <person name="Fei Z."/>
        </authorList>
    </citation>
    <scope>NUCLEOTIDE SEQUENCE [LARGE SCALE GENOMIC DNA]</scope>
    <source>
        <strain evidence="7 8">MEAM1</strain>
    </source>
</reference>
<dbReference type="Gene3D" id="1.10.287.1040">
    <property type="entry name" value="Exonuclease VII, small subunit"/>
    <property type="match status" value="1"/>
</dbReference>
<evidence type="ECO:0000256" key="2">
    <source>
        <dbReference type="ARBA" id="ARBA00022490"/>
    </source>
</evidence>
<accession>A0A249DX07</accession>
<dbReference type="GO" id="GO:0005829">
    <property type="term" value="C:cytosol"/>
    <property type="evidence" value="ECO:0007669"/>
    <property type="project" value="TreeGrafter"/>
</dbReference>
<comment type="catalytic activity">
    <reaction evidence="6">
        <text>Exonucleolytic cleavage in either 5'- to 3'- or 3'- to 5'-direction to yield nucleoside 5'-phosphates.</text>
        <dbReference type="EC" id="3.1.11.6"/>
    </reaction>
</comment>
<organism evidence="7 8">
    <name type="scientific">Candidatus Hamiltonella defensa</name>
    <name type="common">Bemisia tabaci</name>
    <dbReference type="NCBI Taxonomy" id="672795"/>
    <lineage>
        <taxon>Bacteria</taxon>
        <taxon>Pseudomonadati</taxon>
        <taxon>Pseudomonadota</taxon>
        <taxon>Gammaproteobacteria</taxon>
        <taxon>Enterobacterales</taxon>
        <taxon>Enterobacteriaceae</taxon>
        <taxon>aphid secondary symbionts</taxon>
        <taxon>Candidatus Williamhamiltonella</taxon>
    </lineage>
</organism>
<name>A0A249DX07_9ENTR</name>
<gene>
    <name evidence="6" type="primary">xseB</name>
    <name evidence="7" type="ORF">BA171_02865</name>
</gene>
<reference evidence="8" key="1">
    <citation type="submission" date="2016-06" db="EMBL/GenBank/DDBJ databases">
        <authorList>
            <person name="Chen W."/>
            <person name="Hasegawa D.K."/>
        </authorList>
    </citation>
    <scope>NUCLEOTIDE SEQUENCE [LARGE SCALE GENOMIC DNA]</scope>
    <source>
        <strain evidence="8">MEAM1</strain>
    </source>
</reference>
<dbReference type="Pfam" id="PF02609">
    <property type="entry name" value="Exonuc_VII_S"/>
    <property type="match status" value="1"/>
</dbReference>
<dbReference type="NCBIfam" id="NF002137">
    <property type="entry name" value="PRK00977.1-1"/>
    <property type="match status" value="1"/>
</dbReference>
<evidence type="ECO:0000256" key="6">
    <source>
        <dbReference type="HAMAP-Rule" id="MF_00337"/>
    </source>
</evidence>
<comment type="subcellular location">
    <subcellularLocation>
        <location evidence="6">Cytoplasm</location>
    </subcellularLocation>
</comment>
<evidence type="ECO:0000256" key="4">
    <source>
        <dbReference type="ARBA" id="ARBA00022801"/>
    </source>
</evidence>
<dbReference type="PANTHER" id="PTHR34137:SF1">
    <property type="entry name" value="EXODEOXYRIBONUCLEASE 7 SMALL SUBUNIT"/>
    <property type="match status" value="1"/>
</dbReference>
<sequence length="96" mass="10778">MPKLTSVSSDFSEKKKSKIKKNASISFETALNDLEQVVTRLESGNLSLEDALNEFERGIKLTKQTQKKLLEAEQHVKILLSDTPDAKLNPFTLDSE</sequence>
<evidence type="ECO:0000256" key="5">
    <source>
        <dbReference type="ARBA" id="ARBA00022839"/>
    </source>
</evidence>
<evidence type="ECO:0000256" key="1">
    <source>
        <dbReference type="ARBA" id="ARBA00009998"/>
    </source>
</evidence>
<dbReference type="EMBL" id="CP016303">
    <property type="protein sequence ID" value="ASX26074.1"/>
    <property type="molecule type" value="Genomic_DNA"/>
</dbReference>
<dbReference type="NCBIfam" id="TIGR01280">
    <property type="entry name" value="xseB"/>
    <property type="match status" value="1"/>
</dbReference>
<dbReference type="PANTHER" id="PTHR34137">
    <property type="entry name" value="EXODEOXYRIBONUCLEASE 7 SMALL SUBUNIT"/>
    <property type="match status" value="1"/>
</dbReference>
<dbReference type="HAMAP" id="MF_00337">
    <property type="entry name" value="Exonuc_7_S"/>
    <property type="match status" value="1"/>
</dbReference>
<dbReference type="AlphaFoldDB" id="A0A249DX07"/>
<comment type="similarity">
    <text evidence="1 6">Belongs to the XseB family.</text>
</comment>
<dbReference type="RefSeq" id="WP_016856966.1">
    <property type="nucleotide sequence ID" value="NZ_CP016303.1"/>
</dbReference>
<dbReference type="EC" id="3.1.11.6" evidence="6"/>
<dbReference type="GO" id="GO:0009318">
    <property type="term" value="C:exodeoxyribonuclease VII complex"/>
    <property type="evidence" value="ECO:0007669"/>
    <property type="project" value="UniProtKB-UniRule"/>
</dbReference>
<dbReference type="GO" id="GO:0006308">
    <property type="term" value="P:DNA catabolic process"/>
    <property type="evidence" value="ECO:0007669"/>
    <property type="project" value="UniProtKB-UniRule"/>
</dbReference>
<dbReference type="GO" id="GO:0008855">
    <property type="term" value="F:exodeoxyribonuclease VII activity"/>
    <property type="evidence" value="ECO:0007669"/>
    <property type="project" value="UniProtKB-UniRule"/>
</dbReference>
<dbReference type="Proteomes" id="UP000216438">
    <property type="component" value="Chromosome"/>
</dbReference>
<keyword evidence="4 6" id="KW-0378">Hydrolase</keyword>
<dbReference type="InterPro" id="IPR003761">
    <property type="entry name" value="Exonuc_VII_S"/>
</dbReference>
<dbReference type="NCBIfam" id="NF002140">
    <property type="entry name" value="PRK00977.1-4"/>
    <property type="match status" value="1"/>
</dbReference>
<protein>
    <recommendedName>
        <fullName evidence="6">Exodeoxyribonuclease 7 small subunit</fullName>
        <ecNumber evidence="6">3.1.11.6</ecNumber>
    </recommendedName>
    <alternativeName>
        <fullName evidence="6">Exodeoxyribonuclease VII small subunit</fullName>
        <shortName evidence="6">Exonuclease VII small subunit</shortName>
    </alternativeName>
</protein>
<keyword evidence="2 6" id="KW-0963">Cytoplasm</keyword>
<keyword evidence="5 6" id="KW-0269">Exonuclease</keyword>
<evidence type="ECO:0000313" key="7">
    <source>
        <dbReference type="EMBL" id="ASX26074.1"/>
    </source>
</evidence>
<comment type="function">
    <text evidence="6">Bidirectionally degrades single-stranded DNA into large acid-insoluble oligonucleotides, which are then degraded further into small acid-soluble oligonucleotides.</text>
</comment>
<dbReference type="InterPro" id="IPR037004">
    <property type="entry name" value="Exonuc_VII_ssu_sf"/>
</dbReference>
<keyword evidence="3 6" id="KW-0540">Nuclease</keyword>